<comment type="subcellular location">
    <subcellularLocation>
        <location evidence="1 9">Cell inner membrane</location>
        <topology evidence="1 9">Multi-pass membrane protein</topology>
    </subcellularLocation>
</comment>
<keyword evidence="3" id="KW-1003">Cell membrane</keyword>
<evidence type="ECO:0000313" key="11">
    <source>
        <dbReference type="EMBL" id="PTX47204.1"/>
    </source>
</evidence>
<comment type="caution">
    <text evidence="11">The sequence shown here is derived from an EMBL/GenBank/DDBJ whole genome shotgun (WGS) entry which is preliminary data.</text>
</comment>
<dbReference type="GO" id="GO:0022857">
    <property type="term" value="F:transmembrane transporter activity"/>
    <property type="evidence" value="ECO:0007669"/>
    <property type="project" value="UniProtKB-UniRule"/>
</dbReference>
<name>A0A2T6ATQ5_9RHOB</name>
<comment type="function">
    <text evidence="9">Part of the tripartite ATP-independent periplasmic (TRAP) transport system.</text>
</comment>
<keyword evidence="2 9" id="KW-0813">Transport</keyword>
<feature type="domain" description="Tripartite ATP-independent periplasmic transporters DctQ component" evidence="10">
    <location>
        <begin position="26"/>
        <end position="155"/>
    </location>
</feature>
<reference evidence="11 12" key="1">
    <citation type="submission" date="2018-04" db="EMBL/GenBank/DDBJ databases">
        <title>Genomic Encyclopedia of Archaeal and Bacterial Type Strains, Phase II (KMG-II): from individual species to whole genera.</title>
        <authorList>
            <person name="Goeker M."/>
        </authorList>
    </citation>
    <scope>NUCLEOTIDE SEQUENCE [LARGE SCALE GENOMIC DNA]</scope>
    <source>
        <strain evidence="11 12">DSM 29329</strain>
    </source>
</reference>
<keyword evidence="5 9" id="KW-0812">Transmembrane</keyword>
<dbReference type="GO" id="GO:0005886">
    <property type="term" value="C:plasma membrane"/>
    <property type="evidence" value="ECO:0007669"/>
    <property type="project" value="UniProtKB-SubCell"/>
</dbReference>
<comment type="similarity">
    <text evidence="8 9">Belongs to the TRAP transporter small permease family.</text>
</comment>
<protein>
    <recommendedName>
        <fullName evidence="9">TRAP transporter small permease protein</fullName>
    </recommendedName>
</protein>
<organism evidence="11 12">
    <name type="scientific">Allosediminivita pacifica</name>
    <dbReference type="NCBI Taxonomy" id="1267769"/>
    <lineage>
        <taxon>Bacteria</taxon>
        <taxon>Pseudomonadati</taxon>
        <taxon>Pseudomonadota</taxon>
        <taxon>Alphaproteobacteria</taxon>
        <taxon>Rhodobacterales</taxon>
        <taxon>Paracoccaceae</taxon>
        <taxon>Allosediminivita</taxon>
    </lineage>
</organism>
<sequence>MHTIRKATLWGDRLFMTGVILMMGVICATIIADVIARYIFSSAIIFSSELSRLGLIWLTFLVMPLGISRGMHVAITAVQDNVPPLLRTGMWALSTLFVIALMVVVLMGALTSIDARSYEQMNTLPLTAAWYFHPVALGAGWSLVHLVVQLVDGLRHGRDAATPGETMEPTS</sequence>
<keyword evidence="12" id="KW-1185">Reference proteome</keyword>
<dbReference type="InterPro" id="IPR055348">
    <property type="entry name" value="DctQ"/>
</dbReference>
<dbReference type="Proteomes" id="UP000244069">
    <property type="component" value="Unassembled WGS sequence"/>
</dbReference>
<dbReference type="Pfam" id="PF04290">
    <property type="entry name" value="DctQ"/>
    <property type="match status" value="1"/>
</dbReference>
<evidence type="ECO:0000259" key="10">
    <source>
        <dbReference type="Pfam" id="PF04290"/>
    </source>
</evidence>
<gene>
    <name evidence="11" type="ORF">C8N44_11390</name>
</gene>
<dbReference type="PANTHER" id="PTHR35011">
    <property type="entry name" value="2,3-DIKETO-L-GULONATE TRAP TRANSPORTER SMALL PERMEASE PROTEIN YIAM"/>
    <property type="match status" value="1"/>
</dbReference>
<evidence type="ECO:0000256" key="5">
    <source>
        <dbReference type="ARBA" id="ARBA00022692"/>
    </source>
</evidence>
<keyword evidence="4 9" id="KW-0997">Cell inner membrane</keyword>
<feature type="transmembrane region" description="Helical" evidence="9">
    <location>
        <begin position="90"/>
        <end position="110"/>
    </location>
</feature>
<evidence type="ECO:0000256" key="6">
    <source>
        <dbReference type="ARBA" id="ARBA00022989"/>
    </source>
</evidence>
<dbReference type="InterPro" id="IPR007387">
    <property type="entry name" value="TRAP_DctQ"/>
</dbReference>
<dbReference type="RefSeq" id="WP_107976739.1">
    <property type="nucleotide sequence ID" value="NZ_BMEZ01000010.1"/>
</dbReference>
<proteinExistence type="inferred from homology"/>
<keyword evidence="7 9" id="KW-0472">Membrane</keyword>
<evidence type="ECO:0000256" key="1">
    <source>
        <dbReference type="ARBA" id="ARBA00004429"/>
    </source>
</evidence>
<evidence type="ECO:0000256" key="9">
    <source>
        <dbReference type="RuleBase" id="RU369079"/>
    </source>
</evidence>
<dbReference type="EMBL" id="QBKN01000013">
    <property type="protein sequence ID" value="PTX47204.1"/>
    <property type="molecule type" value="Genomic_DNA"/>
</dbReference>
<evidence type="ECO:0000256" key="8">
    <source>
        <dbReference type="ARBA" id="ARBA00038436"/>
    </source>
</evidence>
<evidence type="ECO:0000256" key="2">
    <source>
        <dbReference type="ARBA" id="ARBA00022448"/>
    </source>
</evidence>
<feature type="transmembrane region" description="Helical" evidence="9">
    <location>
        <begin position="14"/>
        <end position="40"/>
    </location>
</feature>
<dbReference type="AlphaFoldDB" id="A0A2T6ATQ5"/>
<dbReference type="PANTHER" id="PTHR35011:SF2">
    <property type="entry name" value="2,3-DIKETO-L-GULONATE TRAP TRANSPORTER SMALL PERMEASE PROTEIN YIAM"/>
    <property type="match status" value="1"/>
</dbReference>
<dbReference type="OrthoDB" id="4964541at2"/>
<accession>A0A2T6ATQ5</accession>
<feature type="transmembrane region" description="Helical" evidence="9">
    <location>
        <begin position="55"/>
        <end position="78"/>
    </location>
</feature>
<evidence type="ECO:0000256" key="7">
    <source>
        <dbReference type="ARBA" id="ARBA00023136"/>
    </source>
</evidence>
<feature type="transmembrane region" description="Helical" evidence="9">
    <location>
        <begin position="130"/>
        <end position="148"/>
    </location>
</feature>
<evidence type="ECO:0000256" key="3">
    <source>
        <dbReference type="ARBA" id="ARBA00022475"/>
    </source>
</evidence>
<dbReference type="GO" id="GO:0015740">
    <property type="term" value="P:C4-dicarboxylate transport"/>
    <property type="evidence" value="ECO:0007669"/>
    <property type="project" value="TreeGrafter"/>
</dbReference>
<evidence type="ECO:0000256" key="4">
    <source>
        <dbReference type="ARBA" id="ARBA00022519"/>
    </source>
</evidence>
<keyword evidence="6 9" id="KW-1133">Transmembrane helix</keyword>
<comment type="subunit">
    <text evidence="9">The complex comprises the extracytoplasmic solute receptor protein and the two transmembrane proteins.</text>
</comment>
<evidence type="ECO:0000313" key="12">
    <source>
        <dbReference type="Proteomes" id="UP000244069"/>
    </source>
</evidence>